<dbReference type="EMBL" id="JALIRP010000005">
    <property type="protein sequence ID" value="MCJ8012921.1"/>
    <property type="molecule type" value="Genomic_DNA"/>
</dbReference>
<dbReference type="Pfam" id="PF14398">
    <property type="entry name" value="ATPgrasp_YheCD"/>
    <property type="match status" value="1"/>
</dbReference>
<evidence type="ECO:0000313" key="4">
    <source>
        <dbReference type="Proteomes" id="UP001139347"/>
    </source>
</evidence>
<dbReference type="RefSeq" id="WP_244725737.1">
    <property type="nucleotide sequence ID" value="NZ_JALIRP010000005.1"/>
</dbReference>
<dbReference type="SUPFAM" id="SSF56059">
    <property type="entry name" value="Glutathione synthetase ATP-binding domain-like"/>
    <property type="match status" value="1"/>
</dbReference>
<evidence type="ECO:0000313" key="3">
    <source>
        <dbReference type="EMBL" id="MCJ8012921.1"/>
    </source>
</evidence>
<dbReference type="GO" id="GO:0046872">
    <property type="term" value="F:metal ion binding"/>
    <property type="evidence" value="ECO:0007669"/>
    <property type="project" value="InterPro"/>
</dbReference>
<feature type="domain" description="ATP-grasp" evidence="2">
    <location>
        <begin position="11"/>
        <end position="245"/>
    </location>
</feature>
<dbReference type="Proteomes" id="UP001139347">
    <property type="component" value="Unassembled WGS sequence"/>
</dbReference>
<keyword evidence="1" id="KW-0067">ATP-binding</keyword>
<comment type="caution">
    <text evidence="3">The sequence shown here is derived from an EMBL/GenBank/DDBJ whole genome shotgun (WGS) entry which is preliminary data.</text>
</comment>
<evidence type="ECO:0000256" key="1">
    <source>
        <dbReference type="PROSITE-ProRule" id="PRU00409"/>
    </source>
</evidence>
<organism evidence="3 4">
    <name type="scientific">Paenibacillus mangrovi</name>
    <dbReference type="NCBI Taxonomy" id="2931978"/>
    <lineage>
        <taxon>Bacteria</taxon>
        <taxon>Bacillati</taxon>
        <taxon>Bacillota</taxon>
        <taxon>Bacilli</taxon>
        <taxon>Bacillales</taxon>
        <taxon>Paenibacillaceae</taxon>
        <taxon>Paenibacillus</taxon>
    </lineage>
</organism>
<keyword evidence="1" id="KW-0547">Nucleotide-binding</keyword>
<keyword evidence="4" id="KW-1185">Reference proteome</keyword>
<dbReference type="GO" id="GO:0005524">
    <property type="term" value="F:ATP binding"/>
    <property type="evidence" value="ECO:0007669"/>
    <property type="project" value="UniProtKB-UniRule"/>
</dbReference>
<protein>
    <submittedName>
        <fullName evidence="3">YheC/YheD family protein</fullName>
    </submittedName>
</protein>
<accession>A0A9X1WQP1</accession>
<reference evidence="3" key="1">
    <citation type="submission" date="2022-04" db="EMBL/GenBank/DDBJ databases">
        <title>Paenibacillus mangrovi sp. nov., a novel endophytic bacterium isolated from bark of Kandelia candel.</title>
        <authorList>
            <person name="Tuo L."/>
        </authorList>
    </citation>
    <scope>NUCLEOTIDE SEQUENCE</scope>
    <source>
        <strain evidence="3">KQZ6P-2</strain>
    </source>
</reference>
<sequence length="246" mass="28780">MGSVTRNKWYKYVFLKRYGPLARYLPKTRMMSLHSFRALLGKYGHVIVKPVWGSRGRGVIQVSKLGHHKYGIHYENRQKVKRGKKNTYRYLRKKIGSTPYMVQKRITRPTIDNRPFDMRVIVQRKRHSSHWVVTGKVIKVAGKGYIVSNNTRSKGQLHKFKSGIRKSSIRHLSVSDLESKIDKVSIRSAKRLGALFPHHRIYGMDIATNQKGRVAIIETNLYPAMSHFRKLNDRELYNRIMSYKRG</sequence>
<dbReference type="InterPro" id="IPR026838">
    <property type="entry name" value="YheC/D"/>
</dbReference>
<dbReference type="AlphaFoldDB" id="A0A9X1WQP1"/>
<dbReference type="Gene3D" id="3.30.470.20">
    <property type="entry name" value="ATP-grasp fold, B domain"/>
    <property type="match status" value="1"/>
</dbReference>
<evidence type="ECO:0000259" key="2">
    <source>
        <dbReference type="PROSITE" id="PS50975"/>
    </source>
</evidence>
<dbReference type="PROSITE" id="PS50975">
    <property type="entry name" value="ATP_GRASP"/>
    <property type="match status" value="1"/>
</dbReference>
<dbReference type="InterPro" id="IPR011761">
    <property type="entry name" value="ATP-grasp"/>
</dbReference>
<proteinExistence type="predicted"/>
<name>A0A9X1WQP1_9BACL</name>
<gene>
    <name evidence="3" type="ORF">MUG84_14380</name>
</gene>